<sequence>MYYTKYRPQKFSEIARPNEVAEAISKQVATGKTVHAYLFVGPRGTGKTSTARILAKALNCEKVDKQGDPCGECSVCMAIKEGSFIDLHEIDAASNRGIDDIRDLKDRIKLAPAIGKVKVYIIDEVHMLTMEAFNALLKTLEEPPKNTVFILCTTELHKVPETIKSRCQMFKFKRATTAQLVEKLSKIAKSEKAKISREDLEKISRASVGGFRDAETLLQQVVEGEVSVDSLISLTSKHSMEDFVKSLWDKNTKDSLNIVDSTFDDGIDLYVWVGELLRYVRSMLLLKSGFSIDMLDFPEELFEDKKLMESIDIPWLVFVVEQVSLAHAQIKMAYLPQLPLEIAVLNIIGQQGNSTVFAPEAKPSDPGSPNPVISGGSTTKAFKVSSEKLSSADKGYKESDKESKKAEKVEVVENALFTLDQINEKWNDILNKVKELNSTVQALLKAGKPFAVNGKFILIEVYYSFHKERLESNKNRVIVEKALAELFGIPLSIKCELSNNKPKHLSDREVGVLTDHNIVVPGGEKFDRDKVLSMLDGGLPL</sequence>
<dbReference type="PANTHER" id="PTHR11669">
    <property type="entry name" value="REPLICATION FACTOR C / DNA POLYMERASE III GAMMA-TAU SUBUNIT"/>
    <property type="match status" value="1"/>
</dbReference>
<dbReference type="PANTHER" id="PTHR11669:SF0">
    <property type="entry name" value="PROTEIN STICHEL-LIKE 2"/>
    <property type="match status" value="1"/>
</dbReference>
<dbReference type="GO" id="GO:0003887">
    <property type="term" value="F:DNA-directed DNA polymerase activity"/>
    <property type="evidence" value="ECO:0007669"/>
    <property type="project" value="UniProtKB-KW"/>
</dbReference>
<dbReference type="AlphaFoldDB" id="A0A7X9DKA7"/>
<comment type="subunit">
    <text evidence="8">DNA polymerase III contains a core (composed of alpha, epsilon and theta chains) that associates with a tau subunit. This core dimerizes to form the POLIII' complex. PolIII' associates with the gamma complex (composed of gamma, delta, delta', psi and chi chains) and with the beta chain to form the complete DNA polymerase III complex.</text>
</comment>
<keyword evidence="8 10" id="KW-0548">Nucleotidyltransferase</keyword>
<dbReference type="InterPro" id="IPR050238">
    <property type="entry name" value="DNA_Rep/Repair_Clamp_Loader"/>
</dbReference>
<dbReference type="CDD" id="cd00009">
    <property type="entry name" value="AAA"/>
    <property type="match status" value="1"/>
</dbReference>
<keyword evidence="8 10" id="KW-0808">Transferase</keyword>
<comment type="catalytic activity">
    <reaction evidence="7 8">
        <text>DNA(n) + a 2'-deoxyribonucleoside 5'-triphosphate = DNA(n+1) + diphosphate</text>
        <dbReference type="Rhea" id="RHEA:22508"/>
        <dbReference type="Rhea" id="RHEA-COMP:17339"/>
        <dbReference type="Rhea" id="RHEA-COMP:17340"/>
        <dbReference type="ChEBI" id="CHEBI:33019"/>
        <dbReference type="ChEBI" id="CHEBI:61560"/>
        <dbReference type="ChEBI" id="CHEBI:173112"/>
        <dbReference type="EC" id="2.7.7.7"/>
    </reaction>
</comment>
<dbReference type="SUPFAM" id="SSF52540">
    <property type="entry name" value="P-loop containing nucleoside triphosphate hydrolases"/>
    <property type="match status" value="1"/>
</dbReference>
<dbReference type="GO" id="GO:0006261">
    <property type="term" value="P:DNA-templated DNA replication"/>
    <property type="evidence" value="ECO:0007669"/>
    <property type="project" value="TreeGrafter"/>
</dbReference>
<dbReference type="InterPro" id="IPR003593">
    <property type="entry name" value="AAA+_ATPase"/>
</dbReference>
<dbReference type="Gene3D" id="3.40.50.300">
    <property type="entry name" value="P-loop containing nucleotide triphosphate hydrolases"/>
    <property type="match status" value="1"/>
</dbReference>
<dbReference type="NCBIfam" id="NF004046">
    <property type="entry name" value="PRK05563.1"/>
    <property type="match status" value="1"/>
</dbReference>
<dbReference type="InterPro" id="IPR048448">
    <property type="entry name" value="DnaX-like_C"/>
</dbReference>
<dbReference type="GO" id="GO:0009360">
    <property type="term" value="C:DNA polymerase III complex"/>
    <property type="evidence" value="ECO:0007669"/>
    <property type="project" value="InterPro"/>
</dbReference>
<keyword evidence="8" id="KW-0235">DNA replication</keyword>
<accession>A0A7X9DKA7</accession>
<evidence type="ECO:0000256" key="6">
    <source>
        <dbReference type="ARBA" id="ARBA00022932"/>
    </source>
</evidence>
<gene>
    <name evidence="8 10" type="primary">dnaX</name>
    <name evidence="10" type="ORF">GYA27_02610</name>
</gene>
<comment type="caution">
    <text evidence="10">The sequence shown here is derived from an EMBL/GenBank/DDBJ whole genome shotgun (WGS) entry which is preliminary data.</text>
</comment>
<dbReference type="Pfam" id="PF13177">
    <property type="entry name" value="DNA_pol3_delta2"/>
    <property type="match status" value="1"/>
</dbReference>
<reference evidence="10 11" key="1">
    <citation type="journal article" date="2020" name="Biotechnol. Biofuels">
        <title>New insights from the biogas microbiome by comprehensive genome-resolved metagenomics of nearly 1600 species originating from multiple anaerobic digesters.</title>
        <authorList>
            <person name="Campanaro S."/>
            <person name="Treu L."/>
            <person name="Rodriguez-R L.M."/>
            <person name="Kovalovszki A."/>
            <person name="Ziels R.M."/>
            <person name="Maus I."/>
            <person name="Zhu X."/>
            <person name="Kougias P.G."/>
            <person name="Basile A."/>
            <person name="Luo G."/>
            <person name="Schluter A."/>
            <person name="Konstantinidis K.T."/>
            <person name="Angelidaki I."/>
        </authorList>
    </citation>
    <scope>NUCLEOTIDE SEQUENCE [LARGE SCALE GENOMIC DNA]</scope>
    <source>
        <strain evidence="10">AS27yjCOA_165</strain>
    </source>
</reference>
<proteinExistence type="inferred from homology"/>
<comment type="function">
    <text evidence="8">DNA polymerase III is a complex, multichain enzyme responsible for most of the replicative synthesis in bacteria. This DNA polymerase also exhibits 3' to 5' exonuclease activity.</text>
</comment>
<organism evidence="10 11">
    <name type="scientific">candidate division WWE3 bacterium</name>
    <dbReference type="NCBI Taxonomy" id="2053526"/>
    <lineage>
        <taxon>Bacteria</taxon>
        <taxon>Katanobacteria</taxon>
    </lineage>
</organism>
<dbReference type="EC" id="2.7.7.7" evidence="8"/>
<evidence type="ECO:0000256" key="7">
    <source>
        <dbReference type="ARBA" id="ARBA00049244"/>
    </source>
</evidence>
<dbReference type="FunFam" id="3.40.50.300:FF:000014">
    <property type="entry name" value="DNA polymerase III subunit gamma/tau"/>
    <property type="match status" value="1"/>
</dbReference>
<dbReference type="Pfam" id="PF20964">
    <property type="entry name" value="DnaX_C"/>
    <property type="match status" value="1"/>
</dbReference>
<dbReference type="InterPro" id="IPR001270">
    <property type="entry name" value="ClpA/B"/>
</dbReference>
<keyword evidence="2" id="KW-0479">Metal-binding</keyword>
<dbReference type="InterPro" id="IPR012763">
    <property type="entry name" value="DNA_pol_III_sug/sutau_N"/>
</dbReference>
<evidence type="ECO:0000256" key="8">
    <source>
        <dbReference type="RuleBase" id="RU364063"/>
    </source>
</evidence>
<evidence type="ECO:0000256" key="3">
    <source>
        <dbReference type="ARBA" id="ARBA00022741"/>
    </source>
</evidence>
<dbReference type="Proteomes" id="UP000526033">
    <property type="component" value="Unassembled WGS sequence"/>
</dbReference>
<dbReference type="SUPFAM" id="SSF48019">
    <property type="entry name" value="post-AAA+ oligomerization domain-like"/>
    <property type="match status" value="1"/>
</dbReference>
<evidence type="ECO:0000256" key="4">
    <source>
        <dbReference type="ARBA" id="ARBA00022833"/>
    </source>
</evidence>
<dbReference type="Gene3D" id="1.20.272.10">
    <property type="match status" value="1"/>
</dbReference>
<dbReference type="EMBL" id="JAAZNL010000025">
    <property type="protein sequence ID" value="NMB70070.1"/>
    <property type="molecule type" value="Genomic_DNA"/>
</dbReference>
<comment type="similarity">
    <text evidence="1 8">Belongs to the DnaX/STICHEL family.</text>
</comment>
<dbReference type="GO" id="GO:0005524">
    <property type="term" value="F:ATP binding"/>
    <property type="evidence" value="ECO:0007669"/>
    <property type="project" value="UniProtKB-KW"/>
</dbReference>
<evidence type="ECO:0000256" key="5">
    <source>
        <dbReference type="ARBA" id="ARBA00022840"/>
    </source>
</evidence>
<evidence type="ECO:0000313" key="11">
    <source>
        <dbReference type="Proteomes" id="UP000526033"/>
    </source>
</evidence>
<dbReference type="GO" id="GO:0003677">
    <property type="term" value="F:DNA binding"/>
    <property type="evidence" value="ECO:0007669"/>
    <property type="project" value="InterPro"/>
</dbReference>
<name>A0A7X9DKA7_UNCKA</name>
<evidence type="ECO:0000256" key="1">
    <source>
        <dbReference type="ARBA" id="ARBA00006360"/>
    </source>
</evidence>
<feature type="domain" description="AAA+ ATPase" evidence="9">
    <location>
        <begin position="33"/>
        <end position="176"/>
    </location>
</feature>
<dbReference type="GO" id="GO:0046872">
    <property type="term" value="F:metal ion binding"/>
    <property type="evidence" value="ECO:0007669"/>
    <property type="project" value="UniProtKB-KW"/>
</dbReference>
<dbReference type="SMART" id="SM00382">
    <property type="entry name" value="AAA"/>
    <property type="match status" value="1"/>
</dbReference>
<dbReference type="PRINTS" id="PR00300">
    <property type="entry name" value="CLPPROTEASEA"/>
</dbReference>
<dbReference type="NCBIfam" id="TIGR02397">
    <property type="entry name" value="dnaX_nterm"/>
    <property type="match status" value="1"/>
</dbReference>
<dbReference type="InterPro" id="IPR008921">
    <property type="entry name" value="DNA_pol3_clamp-load_cplx_C"/>
</dbReference>
<protein>
    <recommendedName>
        <fullName evidence="8">DNA polymerase III subunit gamma/tau</fullName>
        <ecNumber evidence="8">2.7.7.7</ecNumber>
    </recommendedName>
</protein>
<dbReference type="Gene3D" id="1.10.8.60">
    <property type="match status" value="1"/>
</dbReference>
<keyword evidence="5 8" id="KW-0067">ATP-binding</keyword>
<dbReference type="InterPro" id="IPR027417">
    <property type="entry name" value="P-loop_NTPase"/>
</dbReference>
<keyword evidence="6 8" id="KW-0239">DNA-directed DNA polymerase</keyword>
<evidence type="ECO:0000313" key="10">
    <source>
        <dbReference type="EMBL" id="NMB70070.1"/>
    </source>
</evidence>
<keyword evidence="3 8" id="KW-0547">Nucleotide-binding</keyword>
<evidence type="ECO:0000259" key="9">
    <source>
        <dbReference type="SMART" id="SM00382"/>
    </source>
</evidence>
<evidence type="ECO:0000256" key="2">
    <source>
        <dbReference type="ARBA" id="ARBA00022723"/>
    </source>
</evidence>
<keyword evidence="4" id="KW-0862">Zinc</keyword>